<dbReference type="AlphaFoldDB" id="A0A1I7NCB7"/>
<gene>
    <name evidence="1" type="ORF">SAMN04488557_1515</name>
</gene>
<evidence type="ECO:0000313" key="2">
    <source>
        <dbReference type="Proteomes" id="UP000199423"/>
    </source>
</evidence>
<keyword evidence="2" id="KW-1185">Reference proteome</keyword>
<dbReference type="EMBL" id="FPCH01000002">
    <property type="protein sequence ID" value="SFV32203.1"/>
    <property type="molecule type" value="Genomic_DNA"/>
</dbReference>
<reference evidence="2" key="1">
    <citation type="submission" date="2016-10" db="EMBL/GenBank/DDBJ databases">
        <authorList>
            <person name="Varghese N."/>
            <person name="Submissions S."/>
        </authorList>
    </citation>
    <scope>NUCLEOTIDE SEQUENCE [LARGE SCALE GENOMIC DNA]</scope>
    <source>
        <strain evidence="2">DSM 1565</strain>
    </source>
</reference>
<sequence length="64" mass="7290">MGTVKAADRIVKSLNLIRGEASRLDCARAEGKSFEAKMALKMINDECYDLRQFLHELQQKGEFD</sequence>
<name>A0A1I7NCB7_9HYPH</name>
<organism evidence="1 2">
    <name type="scientific">Hyphomicrobium facile</name>
    <dbReference type="NCBI Taxonomy" id="51670"/>
    <lineage>
        <taxon>Bacteria</taxon>
        <taxon>Pseudomonadati</taxon>
        <taxon>Pseudomonadota</taxon>
        <taxon>Alphaproteobacteria</taxon>
        <taxon>Hyphomicrobiales</taxon>
        <taxon>Hyphomicrobiaceae</taxon>
        <taxon>Hyphomicrobium</taxon>
    </lineage>
</organism>
<dbReference type="STRING" id="51670.SAMN04488557_1515"/>
<proteinExistence type="predicted"/>
<protein>
    <submittedName>
        <fullName evidence="1">Uncharacterized protein</fullName>
    </submittedName>
</protein>
<evidence type="ECO:0000313" key="1">
    <source>
        <dbReference type="EMBL" id="SFV32203.1"/>
    </source>
</evidence>
<accession>A0A1I7NCB7</accession>
<dbReference type="Proteomes" id="UP000199423">
    <property type="component" value="Unassembled WGS sequence"/>
</dbReference>